<protein>
    <submittedName>
        <fullName evidence="1">Uncharacterized protein</fullName>
    </submittedName>
</protein>
<dbReference type="EMBL" id="MU394284">
    <property type="protein sequence ID" value="KAI6092161.1"/>
    <property type="molecule type" value="Genomic_DNA"/>
</dbReference>
<organism evidence="1 2">
    <name type="scientific">Hypoxylon rubiginosum</name>
    <dbReference type="NCBI Taxonomy" id="110542"/>
    <lineage>
        <taxon>Eukaryota</taxon>
        <taxon>Fungi</taxon>
        <taxon>Dikarya</taxon>
        <taxon>Ascomycota</taxon>
        <taxon>Pezizomycotina</taxon>
        <taxon>Sordariomycetes</taxon>
        <taxon>Xylariomycetidae</taxon>
        <taxon>Xylariales</taxon>
        <taxon>Hypoxylaceae</taxon>
        <taxon>Hypoxylon</taxon>
    </lineage>
</organism>
<name>A0ACC0DH41_9PEZI</name>
<reference evidence="1 2" key="1">
    <citation type="journal article" date="2022" name="New Phytol.">
        <title>Ecological generalism drives hyperdiversity of secondary metabolite gene clusters in xylarialean endophytes.</title>
        <authorList>
            <person name="Franco M.E.E."/>
            <person name="Wisecaver J.H."/>
            <person name="Arnold A.E."/>
            <person name="Ju Y.M."/>
            <person name="Slot J.C."/>
            <person name="Ahrendt S."/>
            <person name="Moore L.P."/>
            <person name="Eastman K.E."/>
            <person name="Scott K."/>
            <person name="Konkel Z."/>
            <person name="Mondo S.J."/>
            <person name="Kuo A."/>
            <person name="Hayes R.D."/>
            <person name="Haridas S."/>
            <person name="Andreopoulos B."/>
            <person name="Riley R."/>
            <person name="LaButti K."/>
            <person name="Pangilinan J."/>
            <person name="Lipzen A."/>
            <person name="Amirebrahimi M."/>
            <person name="Yan J."/>
            <person name="Adam C."/>
            <person name="Keymanesh K."/>
            <person name="Ng V."/>
            <person name="Louie K."/>
            <person name="Northen T."/>
            <person name="Drula E."/>
            <person name="Henrissat B."/>
            <person name="Hsieh H.M."/>
            <person name="Youens-Clark K."/>
            <person name="Lutzoni F."/>
            <person name="Miadlikowska J."/>
            <person name="Eastwood D.C."/>
            <person name="Hamelin R.C."/>
            <person name="Grigoriev I.V."/>
            <person name="U'Ren J.M."/>
        </authorList>
    </citation>
    <scope>NUCLEOTIDE SEQUENCE [LARGE SCALE GENOMIC DNA]</scope>
    <source>
        <strain evidence="1 2">ER1909</strain>
    </source>
</reference>
<comment type="caution">
    <text evidence="1">The sequence shown here is derived from an EMBL/GenBank/DDBJ whole genome shotgun (WGS) entry which is preliminary data.</text>
</comment>
<evidence type="ECO:0000313" key="1">
    <source>
        <dbReference type="EMBL" id="KAI6092161.1"/>
    </source>
</evidence>
<dbReference type="Proteomes" id="UP001497680">
    <property type="component" value="Unassembled WGS sequence"/>
</dbReference>
<keyword evidence="2" id="KW-1185">Reference proteome</keyword>
<proteinExistence type="predicted"/>
<sequence length="260" mass="30568">MPRWEAEIDLPFGTLPFDVFISERWTEDPDDRFQWDSNVHLYSCLEWPSRYEYHKTASAIRDSIRDDRPCVLPKIPWPISRYQTFTERLMCSKVIRPGLADSVWLRTCYNANSHSAYMQMTARAIYSKPCGISLNMILDDENLYNYGIRWGRIFKRMPMLGDRSTHHFESVPVENYKPPFEGLPLYHVTLLYVVDEEAIEQDLVKIKWLSNPERLLWENRIKPQDVSRMRDALDRGGYLGELIAEHAGEEKMSLGAVLSW</sequence>
<accession>A0ACC0DH41</accession>
<evidence type="ECO:0000313" key="2">
    <source>
        <dbReference type="Proteomes" id="UP001497680"/>
    </source>
</evidence>
<gene>
    <name evidence="1" type="ORF">F4821DRAFT_254283</name>
</gene>